<evidence type="ECO:0000313" key="2">
    <source>
        <dbReference type="Proteomes" id="UP001157006"/>
    </source>
</evidence>
<accession>A0AAV1ANG1</accession>
<proteinExistence type="predicted"/>
<dbReference type="EMBL" id="OX451739">
    <property type="protein sequence ID" value="CAI8610599.1"/>
    <property type="molecule type" value="Genomic_DNA"/>
</dbReference>
<sequence>MKKLLERIGALGETVSSSPSRTRRRRSLTLRFPSSQPLPIQLRFLPSDVVTSSPPSVTRCSVSYSRRFSASVCFRSFIFFDEPQPFLFVTPAYPEELFGASAMLISDRNPRNLAPDEEDAEIQ</sequence>
<organism evidence="1 2">
    <name type="scientific">Vicia faba</name>
    <name type="common">Broad bean</name>
    <name type="synonym">Faba vulgaris</name>
    <dbReference type="NCBI Taxonomy" id="3906"/>
    <lineage>
        <taxon>Eukaryota</taxon>
        <taxon>Viridiplantae</taxon>
        <taxon>Streptophyta</taxon>
        <taxon>Embryophyta</taxon>
        <taxon>Tracheophyta</taxon>
        <taxon>Spermatophyta</taxon>
        <taxon>Magnoliopsida</taxon>
        <taxon>eudicotyledons</taxon>
        <taxon>Gunneridae</taxon>
        <taxon>Pentapetalae</taxon>
        <taxon>rosids</taxon>
        <taxon>fabids</taxon>
        <taxon>Fabales</taxon>
        <taxon>Fabaceae</taxon>
        <taxon>Papilionoideae</taxon>
        <taxon>50 kb inversion clade</taxon>
        <taxon>NPAAA clade</taxon>
        <taxon>Hologalegina</taxon>
        <taxon>IRL clade</taxon>
        <taxon>Fabeae</taxon>
        <taxon>Vicia</taxon>
    </lineage>
</organism>
<evidence type="ECO:0000313" key="1">
    <source>
        <dbReference type="EMBL" id="CAI8610599.1"/>
    </source>
</evidence>
<reference evidence="1 2" key="1">
    <citation type="submission" date="2023-01" db="EMBL/GenBank/DDBJ databases">
        <authorList>
            <person name="Kreplak J."/>
        </authorList>
    </citation>
    <scope>NUCLEOTIDE SEQUENCE [LARGE SCALE GENOMIC DNA]</scope>
</reference>
<protein>
    <submittedName>
        <fullName evidence="1">Uncharacterized protein</fullName>
    </submittedName>
</protein>
<dbReference type="Proteomes" id="UP001157006">
    <property type="component" value="Chromosome 4"/>
</dbReference>
<gene>
    <name evidence="1" type="ORF">VFH_IV190120</name>
</gene>
<name>A0AAV1ANG1_VICFA</name>
<dbReference type="AlphaFoldDB" id="A0AAV1ANG1"/>
<keyword evidence="2" id="KW-1185">Reference proteome</keyword>